<feature type="signal peptide" evidence="5">
    <location>
        <begin position="1"/>
        <end position="34"/>
    </location>
</feature>
<reference evidence="7" key="2">
    <citation type="journal article" date="2020" name="Microorganisms">
        <title>Osmotic Adaptation and Compatible Solute Biosynthesis of Phototrophic Bacteria as Revealed from Genome Analyses.</title>
        <authorList>
            <person name="Imhoff J.F."/>
            <person name="Rahn T."/>
            <person name="Kunzel S."/>
            <person name="Keller A."/>
            <person name="Neulinger S.C."/>
        </authorList>
    </citation>
    <scope>NUCLEOTIDE SEQUENCE</scope>
    <source>
        <strain evidence="7">DSM 9154</strain>
    </source>
</reference>
<organism evidence="7 8">
    <name type="scientific">Rhodovibrio salinarum</name>
    <dbReference type="NCBI Taxonomy" id="1087"/>
    <lineage>
        <taxon>Bacteria</taxon>
        <taxon>Pseudomonadati</taxon>
        <taxon>Pseudomonadota</taxon>
        <taxon>Alphaproteobacteria</taxon>
        <taxon>Rhodospirillales</taxon>
        <taxon>Rhodovibrionaceae</taxon>
        <taxon>Rhodovibrio</taxon>
    </lineage>
</organism>
<dbReference type="GO" id="GO:0008745">
    <property type="term" value="F:N-acetylmuramoyl-L-alanine amidase activity"/>
    <property type="evidence" value="ECO:0007669"/>
    <property type="project" value="UniProtKB-EC"/>
</dbReference>
<evidence type="ECO:0000313" key="8">
    <source>
        <dbReference type="Proteomes" id="UP000778970"/>
    </source>
</evidence>
<feature type="compositionally biased region" description="Basic and acidic residues" evidence="4">
    <location>
        <begin position="157"/>
        <end position="166"/>
    </location>
</feature>
<dbReference type="PANTHER" id="PTHR30404">
    <property type="entry name" value="N-ACETYLMURAMOYL-L-ALANINE AMIDASE"/>
    <property type="match status" value="1"/>
</dbReference>
<name>A0A934QFJ0_9PROT</name>
<evidence type="ECO:0000256" key="3">
    <source>
        <dbReference type="ARBA" id="ARBA00022801"/>
    </source>
</evidence>
<dbReference type="GO" id="GO:0030288">
    <property type="term" value="C:outer membrane-bounded periplasmic space"/>
    <property type="evidence" value="ECO:0007669"/>
    <property type="project" value="TreeGrafter"/>
</dbReference>
<dbReference type="AlphaFoldDB" id="A0A934QFJ0"/>
<reference evidence="7" key="1">
    <citation type="submission" date="2017-08" db="EMBL/GenBank/DDBJ databases">
        <authorList>
            <person name="Imhoff J.F."/>
            <person name="Rahn T."/>
            <person name="Kuenzel S."/>
            <person name="Neulinger S.C."/>
        </authorList>
    </citation>
    <scope>NUCLEOTIDE SEQUENCE</scope>
    <source>
        <strain evidence="7">DSM 9154</strain>
    </source>
</reference>
<dbReference type="EMBL" id="NRRE01000008">
    <property type="protein sequence ID" value="MBK1695959.1"/>
    <property type="molecule type" value="Genomic_DNA"/>
</dbReference>
<dbReference type="Pfam" id="PF11741">
    <property type="entry name" value="AMIN"/>
    <property type="match status" value="1"/>
</dbReference>
<evidence type="ECO:0000259" key="6">
    <source>
        <dbReference type="SMART" id="SM00646"/>
    </source>
</evidence>
<dbReference type="Pfam" id="PF01520">
    <property type="entry name" value="Amidase_3"/>
    <property type="match status" value="1"/>
</dbReference>
<keyword evidence="8" id="KW-1185">Reference proteome</keyword>
<dbReference type="CDD" id="cd02696">
    <property type="entry name" value="MurNAc-LAA"/>
    <property type="match status" value="1"/>
</dbReference>
<accession>A0A934QFJ0</accession>
<dbReference type="Gene3D" id="2.60.40.3500">
    <property type="match status" value="1"/>
</dbReference>
<dbReference type="PANTHER" id="PTHR30404:SF0">
    <property type="entry name" value="N-ACETYLMURAMOYL-L-ALANINE AMIDASE AMIC"/>
    <property type="match status" value="1"/>
</dbReference>
<keyword evidence="5" id="KW-0732">Signal</keyword>
<dbReference type="InterPro" id="IPR050695">
    <property type="entry name" value="N-acetylmuramoyl_amidase_3"/>
</dbReference>
<dbReference type="Gene3D" id="3.40.630.40">
    <property type="entry name" value="Zn-dependent exopeptidases"/>
    <property type="match status" value="1"/>
</dbReference>
<gene>
    <name evidence="7" type="ORF">CKO21_01690</name>
</gene>
<protein>
    <recommendedName>
        <fullName evidence="2">N-acetylmuramoyl-L-alanine amidase</fullName>
        <ecNumber evidence="2">3.5.1.28</ecNumber>
    </recommendedName>
</protein>
<dbReference type="InterPro" id="IPR021731">
    <property type="entry name" value="AMIN_dom"/>
</dbReference>
<dbReference type="GO" id="GO:0009253">
    <property type="term" value="P:peptidoglycan catabolic process"/>
    <property type="evidence" value="ECO:0007669"/>
    <property type="project" value="InterPro"/>
</dbReference>
<evidence type="ECO:0000313" key="7">
    <source>
        <dbReference type="EMBL" id="MBK1695959.1"/>
    </source>
</evidence>
<evidence type="ECO:0000256" key="5">
    <source>
        <dbReference type="SAM" id="SignalP"/>
    </source>
</evidence>
<feature type="region of interest" description="Disordered" evidence="4">
    <location>
        <begin position="157"/>
        <end position="201"/>
    </location>
</feature>
<evidence type="ECO:0000256" key="2">
    <source>
        <dbReference type="ARBA" id="ARBA00011901"/>
    </source>
</evidence>
<evidence type="ECO:0000256" key="1">
    <source>
        <dbReference type="ARBA" id="ARBA00001561"/>
    </source>
</evidence>
<dbReference type="EC" id="3.5.1.28" evidence="2"/>
<keyword evidence="3" id="KW-0378">Hydrolase</keyword>
<feature type="chain" id="PRO_5037372959" description="N-acetylmuramoyl-L-alanine amidase" evidence="5">
    <location>
        <begin position="35"/>
        <end position="412"/>
    </location>
</feature>
<proteinExistence type="predicted"/>
<dbReference type="SMART" id="SM00646">
    <property type="entry name" value="Ami_3"/>
    <property type="match status" value="1"/>
</dbReference>
<dbReference type="Proteomes" id="UP000778970">
    <property type="component" value="Unassembled WGS sequence"/>
</dbReference>
<feature type="domain" description="MurNAc-LAA" evidence="6">
    <location>
        <begin position="246"/>
        <end position="400"/>
    </location>
</feature>
<comment type="caution">
    <text evidence="7">The sequence shown here is derived from an EMBL/GenBank/DDBJ whole genome shotgun (WGS) entry which is preliminary data.</text>
</comment>
<comment type="catalytic activity">
    <reaction evidence="1">
        <text>Hydrolyzes the link between N-acetylmuramoyl residues and L-amino acid residues in certain cell-wall glycopeptides.</text>
        <dbReference type="EC" id="3.5.1.28"/>
    </reaction>
</comment>
<dbReference type="InterPro" id="IPR002508">
    <property type="entry name" value="MurNAc-LAA_cat"/>
</dbReference>
<dbReference type="SUPFAM" id="SSF53187">
    <property type="entry name" value="Zn-dependent exopeptidases"/>
    <property type="match status" value="1"/>
</dbReference>
<sequence length="412" mass="45859">MGERIMAKRLGHRLAGLLVLLVLAGLAAPQSAQADDPTVSAVRLGQHPDKTRFVMELSTAAPYEVFTLSNPYRVVIDLPQVDWQIPENKMGEADVGLVRALRFGLFSPTTSRVVLDAKTPVAIDKVFRLSPREGYPYRLVVDMKRVSQTRFASLSDRRITSEEPLPKPDPQQRAPEPDRGDKRPTIVLDAGHGGVDPGAIGVSGTHEKDIVLDYAKHLRELLESTGRYRVVLTRQRDIFLRLRERIKLAQEAEGDLFISLHANTHNSGKIRGASVYTLSENASDKEAAQLAAKENKSDIIAGVNLGGQTKVVSQILIDLAQRETMNESKHFANVLVDELGQSVKLLGNTHRYAGFAVLKSPNIPSVLVEIGYMTNRQEEQQLLTASHRRKVNQEILDAVDSFFEWQEARRLR</sequence>
<feature type="compositionally biased region" description="Basic and acidic residues" evidence="4">
    <location>
        <begin position="175"/>
        <end position="184"/>
    </location>
</feature>
<evidence type="ECO:0000256" key="4">
    <source>
        <dbReference type="SAM" id="MobiDB-lite"/>
    </source>
</evidence>